<dbReference type="Gene3D" id="3.30.900.10">
    <property type="entry name" value="HORMA domain"/>
    <property type="match status" value="1"/>
</dbReference>
<dbReference type="InterPro" id="IPR051294">
    <property type="entry name" value="HORMA_MeioticProgression"/>
</dbReference>
<evidence type="ECO:0000256" key="2">
    <source>
        <dbReference type="ARBA" id="ARBA00004286"/>
    </source>
</evidence>
<keyword evidence="4" id="KW-0539">Nucleus</keyword>
<dbReference type="Proteomes" id="UP000030854">
    <property type="component" value="Unassembled WGS sequence"/>
</dbReference>
<gene>
    <name evidence="8" type="ORF">EV44_g1065</name>
</gene>
<sequence length="692" mass="78887">MPLRSRIQQRGPIPSPTSQIILTHKHSFELMKTVITATISHVLWARRVFPDITYNLRSYDPADPEVSYDAFVKGIKGTTTSFDASENLMIWKILPRSQDPAVDKVLDCLEIGAADALERGYLEKLQVSLHVADENLITDSNLIESYTMIFEYDENQNLRISSELNLNSIVIRSAKQDLYGLVNDVGFLIHHNNRHRSNGSELPDEFRMLLSLKYNMNAPIDYQPPMFRPGDRNTIRILGSGLPNPNLKMNTGFHSVSIGINILEDIELTPVNQLSIKVPDINAMSEVVSPEIQPITSVYSQMEEVITQPDAVKQLQKIGISRNPNSDTQDTIKLDYIDPKIIETIKTAHENSNKHNFPPYTQPIINEIQLALERNKIISNMTGQLECECKVLIDDESLFNCIICSKLKHVRCYGFLDCILTTYVVCYTCLLGKTEKDRIEKIMKPLAIKRRALHYLRDKGTLSSCSELAPQLNIPKYRITRLLGEFKSYGLLKGSRKDKKRAPMATYIGDDEKLRLLYFRPQQEIDHYFSVSILPTLTTQDSSRRSPTPINRTLNSQILNQNNPSKNQRHILPDRSVLLKDSDHQKNQSTLNVDCAHQPSAKQIVKLVKNTPQVCSVIGSSTQGTPSPRPRSQSSIVFQSRDFVDQKRDEYIQRKRSYLTTKSNDEVDAITEAEETKRLRTSETSPWIIRNY</sequence>
<feature type="domain" description="HORMA" evidence="7">
    <location>
        <begin position="25"/>
        <end position="260"/>
    </location>
</feature>
<dbReference type="GO" id="GO:0005694">
    <property type="term" value="C:chromosome"/>
    <property type="evidence" value="ECO:0007669"/>
    <property type="project" value="UniProtKB-SubCell"/>
</dbReference>
<evidence type="ECO:0000256" key="1">
    <source>
        <dbReference type="ARBA" id="ARBA00004123"/>
    </source>
</evidence>
<proteinExistence type="predicted"/>
<comment type="subcellular location">
    <subcellularLocation>
        <location evidence="2">Chromosome</location>
    </subcellularLocation>
    <subcellularLocation>
        <location evidence="1">Nucleus</location>
    </subcellularLocation>
</comment>
<dbReference type="GO" id="GO:0051321">
    <property type="term" value="P:meiotic cell cycle"/>
    <property type="evidence" value="ECO:0007669"/>
    <property type="project" value="UniProtKB-KW"/>
</dbReference>
<dbReference type="EMBL" id="JNVN01000629">
    <property type="protein sequence ID" value="KHJ34895.1"/>
    <property type="molecule type" value="Genomic_DNA"/>
</dbReference>
<dbReference type="InterPro" id="IPR036570">
    <property type="entry name" value="HORMA_dom_sf"/>
</dbReference>
<dbReference type="STRING" id="52586.A0A0B1PC26"/>
<reference evidence="8 9" key="1">
    <citation type="journal article" date="2014" name="BMC Genomics">
        <title>Adaptive genomic structural variation in the grape powdery mildew pathogen, Erysiphe necator.</title>
        <authorList>
            <person name="Jones L."/>
            <person name="Riaz S."/>
            <person name="Morales-Cruz A."/>
            <person name="Amrine K.C."/>
            <person name="McGuire B."/>
            <person name="Gubler W.D."/>
            <person name="Walker M.A."/>
            <person name="Cantu D."/>
        </authorList>
    </citation>
    <scope>NUCLEOTIDE SEQUENCE [LARGE SCALE GENOMIC DNA]</scope>
    <source>
        <strain evidence="9">c</strain>
    </source>
</reference>
<dbReference type="OMA" id="VISCECH"/>
<keyword evidence="9" id="KW-1185">Reference proteome</keyword>
<feature type="compositionally biased region" description="Polar residues" evidence="6">
    <location>
        <begin position="539"/>
        <end position="566"/>
    </location>
</feature>
<accession>A0A0B1PC26</accession>
<dbReference type="SUPFAM" id="SSF56019">
    <property type="entry name" value="The spindle assembly checkpoint protein mad2"/>
    <property type="match status" value="1"/>
</dbReference>
<evidence type="ECO:0000256" key="6">
    <source>
        <dbReference type="SAM" id="MobiDB-lite"/>
    </source>
</evidence>
<evidence type="ECO:0000256" key="5">
    <source>
        <dbReference type="ARBA" id="ARBA00023254"/>
    </source>
</evidence>
<dbReference type="HOGENOM" id="CLU_398061_0_0_1"/>
<keyword evidence="3" id="KW-0158">Chromosome</keyword>
<dbReference type="AlphaFoldDB" id="A0A0B1PC26"/>
<name>A0A0B1PC26_UNCNE</name>
<dbReference type="GO" id="GO:0005634">
    <property type="term" value="C:nucleus"/>
    <property type="evidence" value="ECO:0007669"/>
    <property type="project" value="UniProtKB-SubCell"/>
</dbReference>
<evidence type="ECO:0000256" key="3">
    <source>
        <dbReference type="ARBA" id="ARBA00022454"/>
    </source>
</evidence>
<dbReference type="Pfam" id="PF02301">
    <property type="entry name" value="HORMA"/>
    <property type="match status" value="1"/>
</dbReference>
<comment type="caution">
    <text evidence="8">The sequence shown here is derived from an EMBL/GenBank/DDBJ whole genome shotgun (WGS) entry which is preliminary data.</text>
</comment>
<evidence type="ECO:0000313" key="9">
    <source>
        <dbReference type="Proteomes" id="UP000030854"/>
    </source>
</evidence>
<dbReference type="PANTHER" id="PTHR48225:SF7">
    <property type="entry name" value="MEIOSIS-SPECIFIC PROTEIN HOP1"/>
    <property type="match status" value="1"/>
</dbReference>
<protein>
    <submittedName>
        <fullName evidence="8">Putative meiosis specific protein hop1</fullName>
    </submittedName>
</protein>
<organism evidence="8 9">
    <name type="scientific">Uncinula necator</name>
    <name type="common">Grape powdery mildew</name>
    <dbReference type="NCBI Taxonomy" id="52586"/>
    <lineage>
        <taxon>Eukaryota</taxon>
        <taxon>Fungi</taxon>
        <taxon>Dikarya</taxon>
        <taxon>Ascomycota</taxon>
        <taxon>Pezizomycotina</taxon>
        <taxon>Leotiomycetes</taxon>
        <taxon>Erysiphales</taxon>
        <taxon>Erysiphaceae</taxon>
        <taxon>Erysiphe</taxon>
    </lineage>
</organism>
<feature type="region of interest" description="Disordered" evidence="6">
    <location>
        <begin position="539"/>
        <end position="569"/>
    </location>
</feature>
<evidence type="ECO:0000259" key="7">
    <source>
        <dbReference type="PROSITE" id="PS50815"/>
    </source>
</evidence>
<keyword evidence="5" id="KW-0469">Meiosis</keyword>
<dbReference type="PROSITE" id="PS50815">
    <property type="entry name" value="HORMA"/>
    <property type="match status" value="1"/>
</dbReference>
<evidence type="ECO:0000313" key="8">
    <source>
        <dbReference type="EMBL" id="KHJ34895.1"/>
    </source>
</evidence>
<evidence type="ECO:0000256" key="4">
    <source>
        <dbReference type="ARBA" id="ARBA00023242"/>
    </source>
</evidence>
<dbReference type="InterPro" id="IPR003511">
    <property type="entry name" value="HORMA_dom"/>
</dbReference>
<dbReference type="PANTHER" id="PTHR48225">
    <property type="entry name" value="HORMA DOMAIN-CONTAINING PROTEIN 1"/>
    <property type="match status" value="1"/>
</dbReference>